<accession>A0A1N6M5U5</accession>
<dbReference type="RefSeq" id="WP_074373340.1">
    <property type="nucleotide sequence ID" value="NZ_AP024907.1"/>
</dbReference>
<reference evidence="1 2" key="1">
    <citation type="submission" date="2016-12" db="EMBL/GenBank/DDBJ databases">
        <authorList>
            <person name="Song W.-J."/>
            <person name="Kurnit D.M."/>
        </authorList>
    </citation>
    <scope>NUCLEOTIDE SEQUENCE [LARGE SCALE GENOMIC DNA]</scope>
    <source>
        <strain evidence="1 2">CECT 9026</strain>
    </source>
</reference>
<dbReference type="AlphaFoldDB" id="A0A1N6M5U5"/>
<dbReference type="Proteomes" id="UP000184774">
    <property type="component" value="Unassembled WGS sequence"/>
</dbReference>
<name>A0A1N6M5U5_9VIBR</name>
<organism evidence="1 2">
    <name type="scientific">Vibrio spartinae</name>
    <dbReference type="NCBI Taxonomy" id="1918945"/>
    <lineage>
        <taxon>Bacteria</taxon>
        <taxon>Pseudomonadati</taxon>
        <taxon>Pseudomonadota</taxon>
        <taxon>Gammaproteobacteria</taxon>
        <taxon>Vibrionales</taxon>
        <taxon>Vibrionaceae</taxon>
        <taxon>Vibrio</taxon>
    </lineage>
</organism>
<dbReference type="EMBL" id="FSSB01000016">
    <property type="protein sequence ID" value="SIO94823.1"/>
    <property type="molecule type" value="Genomic_DNA"/>
</dbReference>
<protein>
    <submittedName>
        <fullName evidence="1">Uncharacterized protein</fullName>
    </submittedName>
</protein>
<evidence type="ECO:0000313" key="1">
    <source>
        <dbReference type="EMBL" id="SIO94823.1"/>
    </source>
</evidence>
<gene>
    <name evidence="1" type="ORF">VSP9026_02553</name>
</gene>
<sequence length="74" mass="8846">MEELSNAQHLVHNIRSLRSIHSRINKMAGNWDEVHMGYYIDLGELAEEVERHLTEFEQYLIDEKLHAKEKRNDN</sequence>
<proteinExistence type="predicted"/>
<evidence type="ECO:0000313" key="2">
    <source>
        <dbReference type="Proteomes" id="UP000184774"/>
    </source>
</evidence>